<dbReference type="GO" id="GO:0000976">
    <property type="term" value="F:transcription cis-regulatory region binding"/>
    <property type="evidence" value="ECO:0007669"/>
    <property type="project" value="TreeGrafter"/>
</dbReference>
<dbReference type="Pfam" id="PF13377">
    <property type="entry name" value="Peripla_BP_3"/>
    <property type="match status" value="1"/>
</dbReference>
<gene>
    <name evidence="5" type="ORF">E4T82_06625</name>
</gene>
<feature type="domain" description="HTH lacI-type" evidence="4">
    <location>
        <begin position="2"/>
        <end position="56"/>
    </location>
</feature>
<evidence type="ECO:0000259" key="4">
    <source>
        <dbReference type="PROSITE" id="PS50932"/>
    </source>
</evidence>
<dbReference type="AlphaFoldDB" id="A0A4Y9J9H6"/>
<organism evidence="5 6">
    <name type="scientific">Streptococcus cuniculi</name>
    <dbReference type="NCBI Taxonomy" id="1432788"/>
    <lineage>
        <taxon>Bacteria</taxon>
        <taxon>Bacillati</taxon>
        <taxon>Bacillota</taxon>
        <taxon>Bacilli</taxon>
        <taxon>Lactobacillales</taxon>
        <taxon>Streptococcaceae</taxon>
        <taxon>Streptococcus</taxon>
    </lineage>
</organism>
<dbReference type="Pfam" id="PF00356">
    <property type="entry name" value="LacI"/>
    <property type="match status" value="1"/>
</dbReference>
<dbReference type="STRING" id="1432788.BU202_06830"/>
<dbReference type="PROSITE" id="PS50932">
    <property type="entry name" value="HTH_LACI_2"/>
    <property type="match status" value="1"/>
</dbReference>
<dbReference type="EMBL" id="SPPD01000008">
    <property type="protein sequence ID" value="TFU97680.1"/>
    <property type="molecule type" value="Genomic_DNA"/>
</dbReference>
<keyword evidence="3" id="KW-0804">Transcription</keyword>
<dbReference type="OrthoDB" id="9775106at2"/>
<evidence type="ECO:0000256" key="1">
    <source>
        <dbReference type="ARBA" id="ARBA00023015"/>
    </source>
</evidence>
<dbReference type="PROSITE" id="PS00356">
    <property type="entry name" value="HTH_LACI_1"/>
    <property type="match status" value="1"/>
</dbReference>
<evidence type="ECO:0000313" key="5">
    <source>
        <dbReference type="EMBL" id="TFU97680.1"/>
    </source>
</evidence>
<name>A0A4Y9J9H6_9STRE</name>
<comment type="caution">
    <text evidence="5">The sequence shown here is derived from an EMBL/GenBank/DDBJ whole genome shotgun (WGS) entry which is preliminary data.</text>
</comment>
<accession>A0A4Y9J9H6</accession>
<evidence type="ECO:0000313" key="6">
    <source>
        <dbReference type="Proteomes" id="UP000297253"/>
    </source>
</evidence>
<dbReference type="RefSeq" id="WP_135182069.1">
    <property type="nucleotide sequence ID" value="NZ_JADGKZ010000008.1"/>
</dbReference>
<keyword evidence="1" id="KW-0805">Transcription regulation</keyword>
<dbReference type="SUPFAM" id="SSF47413">
    <property type="entry name" value="lambda repressor-like DNA-binding domains"/>
    <property type="match status" value="1"/>
</dbReference>
<dbReference type="PANTHER" id="PTHR30146">
    <property type="entry name" value="LACI-RELATED TRANSCRIPTIONAL REPRESSOR"/>
    <property type="match status" value="1"/>
</dbReference>
<dbReference type="SUPFAM" id="SSF53822">
    <property type="entry name" value="Periplasmic binding protein-like I"/>
    <property type="match status" value="1"/>
</dbReference>
<reference evidence="5 6" key="1">
    <citation type="submission" date="2019-03" db="EMBL/GenBank/DDBJ databases">
        <title>Diversity of the mouse oral microbiome.</title>
        <authorList>
            <person name="Joseph S."/>
            <person name="Aduse-Opoku J."/>
            <person name="Curtis M."/>
            <person name="Wade W."/>
            <person name="Hashim A."/>
        </authorList>
    </citation>
    <scope>NUCLEOTIDE SEQUENCE [LARGE SCALE GENOMIC DNA]</scope>
    <source>
        <strain evidence="5 6">WM131</strain>
    </source>
</reference>
<dbReference type="InterPro" id="IPR010982">
    <property type="entry name" value="Lambda_DNA-bd_dom_sf"/>
</dbReference>
<dbReference type="PANTHER" id="PTHR30146:SF136">
    <property type="entry name" value="NTD BIOSYNTHESIS OPERON REGULATOR NTDR"/>
    <property type="match status" value="1"/>
</dbReference>
<dbReference type="CDD" id="cd06286">
    <property type="entry name" value="PBP1_CcpB-like"/>
    <property type="match status" value="1"/>
</dbReference>
<dbReference type="InterPro" id="IPR046335">
    <property type="entry name" value="LacI/GalR-like_sensor"/>
</dbReference>
<dbReference type="Gene3D" id="3.40.50.2300">
    <property type="match status" value="2"/>
</dbReference>
<dbReference type="GO" id="GO:0003700">
    <property type="term" value="F:DNA-binding transcription factor activity"/>
    <property type="evidence" value="ECO:0007669"/>
    <property type="project" value="TreeGrafter"/>
</dbReference>
<protein>
    <submittedName>
        <fullName evidence="5">LacI family transcriptional regulator</fullName>
    </submittedName>
</protein>
<dbReference type="Proteomes" id="UP000297253">
    <property type="component" value="Unassembled WGS sequence"/>
</dbReference>
<sequence>MASIEDVAKKAKVSVTTVSRMMNNHPYVSEKTKKRIRKAMEELSYFPNSGAQQLRGKGTKLIGVIVSYITNPFFSYLVASIEKTATEMGYHLIVLQTLQDMKREELFINMLKKKQLDGLISTSLETNTEEVFEMVKKGDIVLCNRSLIHQGLPIVQIDEAKISEEATLHLFERGYTKIGFCLGGSTLHPTDNRFKGFMAAHLRQDQAFNENFFFKNVKTIQQGRELFHTIASLTERPDALFANSDEVAAGFINEAILHGWKIPQDMGVVGFDDQPIASLLTPNLTTIRQPIDEMGRLATLALLSHLEDREFEMPEPLRAELIIRSST</sequence>
<dbReference type="InterPro" id="IPR000843">
    <property type="entry name" value="HTH_LacI"/>
</dbReference>
<dbReference type="SMART" id="SM00354">
    <property type="entry name" value="HTH_LACI"/>
    <property type="match status" value="1"/>
</dbReference>
<dbReference type="InterPro" id="IPR028082">
    <property type="entry name" value="Peripla_BP_I"/>
</dbReference>
<evidence type="ECO:0000256" key="3">
    <source>
        <dbReference type="ARBA" id="ARBA00023163"/>
    </source>
</evidence>
<keyword evidence="2" id="KW-0238">DNA-binding</keyword>
<proteinExistence type="predicted"/>
<dbReference type="Gene3D" id="1.10.260.40">
    <property type="entry name" value="lambda repressor-like DNA-binding domains"/>
    <property type="match status" value="1"/>
</dbReference>
<evidence type="ECO:0000256" key="2">
    <source>
        <dbReference type="ARBA" id="ARBA00023125"/>
    </source>
</evidence>
<dbReference type="CDD" id="cd01392">
    <property type="entry name" value="HTH_LacI"/>
    <property type="match status" value="1"/>
</dbReference>